<proteinExistence type="inferred from homology"/>
<dbReference type="PANTHER" id="PTHR11412">
    <property type="entry name" value="MACROGLOBULIN / COMPLEMENT"/>
    <property type="match status" value="1"/>
</dbReference>
<organism evidence="8 9">
    <name type="scientific">Climacteris rufus</name>
    <name type="common">rufous treecreeper</name>
    <dbReference type="NCBI Taxonomy" id="47695"/>
    <lineage>
        <taxon>Eukaryota</taxon>
        <taxon>Metazoa</taxon>
        <taxon>Chordata</taxon>
        <taxon>Craniata</taxon>
        <taxon>Vertebrata</taxon>
        <taxon>Euteleostomi</taxon>
        <taxon>Archelosauria</taxon>
        <taxon>Archosauria</taxon>
        <taxon>Dinosauria</taxon>
        <taxon>Saurischia</taxon>
        <taxon>Theropoda</taxon>
        <taxon>Coelurosauria</taxon>
        <taxon>Aves</taxon>
        <taxon>Neognathae</taxon>
        <taxon>Neoaves</taxon>
        <taxon>Telluraves</taxon>
        <taxon>Australaves</taxon>
        <taxon>Passeriformes</taxon>
        <taxon>Climacteridae</taxon>
        <taxon>Climacteris</taxon>
    </lineage>
</organism>
<keyword evidence="2" id="KW-0646">Protease inhibitor</keyword>
<dbReference type="Pfam" id="PF17791">
    <property type="entry name" value="MG3"/>
    <property type="match status" value="1"/>
</dbReference>
<keyword evidence="5" id="KW-0325">Glycoprotein</keyword>
<evidence type="ECO:0000313" key="8">
    <source>
        <dbReference type="EMBL" id="NWW81996.1"/>
    </source>
</evidence>
<evidence type="ECO:0000256" key="5">
    <source>
        <dbReference type="ARBA" id="ARBA00023180"/>
    </source>
</evidence>
<comment type="caution">
    <text evidence="8">The sequence shown here is derived from an EMBL/GenBank/DDBJ whole genome shotgun (WGS) entry which is preliminary data.</text>
</comment>
<feature type="domain" description="Macroglobulin" evidence="7">
    <location>
        <begin position="191"/>
        <end position="243"/>
    </location>
</feature>
<gene>
    <name evidence="8" type="primary">A2m_3</name>
    <name evidence="8" type="ORF">CLIRUF_R04936</name>
</gene>
<keyword evidence="3" id="KW-0732">Signal</keyword>
<dbReference type="FunFam" id="2.60.40.1930:FF:000001">
    <property type="entry name" value="CD109 isoform 3"/>
    <property type="match status" value="1"/>
</dbReference>
<evidence type="ECO:0000256" key="3">
    <source>
        <dbReference type="ARBA" id="ARBA00022729"/>
    </source>
</evidence>
<dbReference type="PANTHER" id="PTHR11412:SF165">
    <property type="entry name" value="ALPHA-2-MACROGLOBULIN"/>
    <property type="match status" value="1"/>
</dbReference>
<dbReference type="Gene3D" id="2.60.40.1930">
    <property type="match status" value="1"/>
</dbReference>
<sequence length="257" mass="28943">YMVLVPFMIHTDSPEKVCVQLAHLNESVTLSATLEYQGENRSLIDDVVSEKDVFTCIPFSLPKSRLPLPVTLLTVTVKGATLQFRSANLVVVENSESLVFVQTDKPIYKPGQSVLFRIVSLDEDFKPINEMVSVILDPKKNRLYQWTNVELKMGFIQLFFNLTSEPIQGTYTVVAQKASGKTIQHSFSVEEYVLPKFEVTVKMPKVITILDEELKVTVCGLYTFGKPVPGFVNFRVCRKYEHAGTSCYGDEARAVCE</sequence>
<dbReference type="InterPro" id="IPR002890">
    <property type="entry name" value="MG2"/>
</dbReference>
<dbReference type="AlphaFoldDB" id="A0A7K6R7J4"/>
<dbReference type="Gene3D" id="2.60.40.1940">
    <property type="match status" value="1"/>
</dbReference>
<evidence type="ECO:0000256" key="2">
    <source>
        <dbReference type="ARBA" id="ARBA00022690"/>
    </source>
</evidence>
<dbReference type="InterPro" id="IPR050473">
    <property type="entry name" value="A2M/Complement_sys"/>
</dbReference>
<name>A0A7K6R7J4_9PASS</name>
<feature type="non-terminal residue" evidence="8">
    <location>
        <position position="1"/>
    </location>
</feature>
<keyword evidence="4" id="KW-0722">Serine protease inhibitor</keyword>
<dbReference type="OrthoDB" id="9998011at2759"/>
<dbReference type="Pfam" id="PF01835">
    <property type="entry name" value="MG2"/>
    <property type="match status" value="1"/>
</dbReference>
<keyword evidence="9" id="KW-1185">Reference proteome</keyword>
<dbReference type="Proteomes" id="UP000580879">
    <property type="component" value="Unassembled WGS sequence"/>
</dbReference>
<evidence type="ECO:0000256" key="4">
    <source>
        <dbReference type="ARBA" id="ARBA00022900"/>
    </source>
</evidence>
<comment type="similarity">
    <text evidence="1">Belongs to the protease inhibitor I39 (alpha-2-macroglobulin) family.</text>
</comment>
<reference evidence="8 9" key="1">
    <citation type="submission" date="2019-09" db="EMBL/GenBank/DDBJ databases">
        <title>Bird 10,000 Genomes (B10K) Project - Family phase.</title>
        <authorList>
            <person name="Zhang G."/>
        </authorList>
    </citation>
    <scope>NUCLEOTIDE SEQUENCE [LARGE SCALE GENOMIC DNA]</scope>
    <source>
        <strain evidence="8">B10K-DU-029-53</strain>
    </source>
</reference>
<dbReference type="GO" id="GO:0004867">
    <property type="term" value="F:serine-type endopeptidase inhibitor activity"/>
    <property type="evidence" value="ECO:0007669"/>
    <property type="project" value="UniProtKB-KW"/>
</dbReference>
<evidence type="ECO:0000259" key="7">
    <source>
        <dbReference type="Pfam" id="PF17791"/>
    </source>
</evidence>
<evidence type="ECO:0000313" key="9">
    <source>
        <dbReference type="Proteomes" id="UP000580879"/>
    </source>
</evidence>
<protein>
    <submittedName>
        <fullName evidence="8">A2MG protein</fullName>
    </submittedName>
</protein>
<accession>A0A7K6R7J4</accession>
<evidence type="ECO:0000256" key="1">
    <source>
        <dbReference type="ARBA" id="ARBA00010952"/>
    </source>
</evidence>
<feature type="domain" description="Macroglobulin" evidence="6">
    <location>
        <begin position="99"/>
        <end position="189"/>
    </location>
</feature>
<dbReference type="EMBL" id="VZRZ01007934">
    <property type="protein sequence ID" value="NWW81996.1"/>
    <property type="molecule type" value="Genomic_DNA"/>
</dbReference>
<dbReference type="InterPro" id="IPR041555">
    <property type="entry name" value="MG3"/>
</dbReference>
<feature type="non-terminal residue" evidence="8">
    <location>
        <position position="257"/>
    </location>
</feature>
<evidence type="ECO:0000259" key="6">
    <source>
        <dbReference type="Pfam" id="PF01835"/>
    </source>
</evidence>